<comment type="caution">
    <text evidence="1">The sequence shown here is derived from an EMBL/GenBank/DDBJ whole genome shotgun (WGS) entry which is preliminary data.</text>
</comment>
<organism evidence="1 2">
    <name type="scientific">Clohesyomyces aquaticus</name>
    <dbReference type="NCBI Taxonomy" id="1231657"/>
    <lineage>
        <taxon>Eukaryota</taxon>
        <taxon>Fungi</taxon>
        <taxon>Dikarya</taxon>
        <taxon>Ascomycota</taxon>
        <taxon>Pezizomycotina</taxon>
        <taxon>Dothideomycetes</taxon>
        <taxon>Pleosporomycetidae</taxon>
        <taxon>Pleosporales</taxon>
        <taxon>Lindgomycetaceae</taxon>
        <taxon>Clohesyomyces</taxon>
    </lineage>
</organism>
<reference evidence="1 2" key="1">
    <citation type="submission" date="2016-07" db="EMBL/GenBank/DDBJ databases">
        <title>Pervasive Adenine N6-methylation of Active Genes in Fungi.</title>
        <authorList>
            <consortium name="DOE Joint Genome Institute"/>
            <person name="Mondo S.J."/>
            <person name="Dannebaum R.O."/>
            <person name="Kuo R.C."/>
            <person name="Labutti K."/>
            <person name="Haridas S."/>
            <person name="Kuo A."/>
            <person name="Salamov A."/>
            <person name="Ahrendt S.R."/>
            <person name="Lipzen A."/>
            <person name="Sullivan W."/>
            <person name="Andreopoulos W.B."/>
            <person name="Clum A."/>
            <person name="Lindquist E."/>
            <person name="Daum C."/>
            <person name="Ramamoorthy G.K."/>
            <person name="Gryganskyi A."/>
            <person name="Culley D."/>
            <person name="Magnuson J.K."/>
            <person name="James T.Y."/>
            <person name="O'Malley M.A."/>
            <person name="Stajich J.E."/>
            <person name="Spatafora J.W."/>
            <person name="Visel A."/>
            <person name="Grigoriev I.V."/>
        </authorList>
    </citation>
    <scope>NUCLEOTIDE SEQUENCE [LARGE SCALE GENOMIC DNA]</scope>
    <source>
        <strain evidence="1 2">CBS 115471</strain>
    </source>
</reference>
<evidence type="ECO:0000313" key="1">
    <source>
        <dbReference type="EMBL" id="ORY12619.1"/>
    </source>
</evidence>
<accession>A0A1Y1ZQT1</accession>
<sequence length="179" mass="19865">MASKYLKSRVDMRKWRTTMPQCPRLRPRLLVTEDCLGFYLFVSLACVGVPCPDPGFLQTLEAKVGLVVEPCPPAGGYNHFVNNDDLLSEVADEESTPGRGVKSSTLRIVCQVVELLQEFPLGPGIFLGTSSSFIKLVFLLRSDADFSDDLDVLAVKGEVAYRHPSGTWIIMPHPRNIRI</sequence>
<dbReference type="AlphaFoldDB" id="A0A1Y1ZQT1"/>
<keyword evidence="2" id="KW-1185">Reference proteome</keyword>
<dbReference type="EMBL" id="MCFA01000049">
    <property type="protein sequence ID" value="ORY12619.1"/>
    <property type="molecule type" value="Genomic_DNA"/>
</dbReference>
<evidence type="ECO:0000313" key="2">
    <source>
        <dbReference type="Proteomes" id="UP000193144"/>
    </source>
</evidence>
<dbReference type="Proteomes" id="UP000193144">
    <property type="component" value="Unassembled WGS sequence"/>
</dbReference>
<gene>
    <name evidence="1" type="ORF">BCR34DRAFT_587089</name>
</gene>
<name>A0A1Y1ZQT1_9PLEO</name>
<proteinExistence type="predicted"/>
<protein>
    <submittedName>
        <fullName evidence="1">Uncharacterized protein</fullName>
    </submittedName>
</protein>